<evidence type="ECO:0000313" key="1">
    <source>
        <dbReference type="EMBL" id="KAF2688134.1"/>
    </source>
</evidence>
<name>A0A6G1JC41_9PLEO</name>
<dbReference type="EMBL" id="MU005574">
    <property type="protein sequence ID" value="KAF2688134.1"/>
    <property type="molecule type" value="Genomic_DNA"/>
</dbReference>
<reference evidence="1" key="1">
    <citation type="journal article" date="2020" name="Stud. Mycol.">
        <title>101 Dothideomycetes genomes: a test case for predicting lifestyles and emergence of pathogens.</title>
        <authorList>
            <person name="Haridas S."/>
            <person name="Albert R."/>
            <person name="Binder M."/>
            <person name="Bloem J."/>
            <person name="Labutti K."/>
            <person name="Salamov A."/>
            <person name="Andreopoulos B."/>
            <person name="Baker S."/>
            <person name="Barry K."/>
            <person name="Bills G."/>
            <person name="Bluhm B."/>
            <person name="Cannon C."/>
            <person name="Castanera R."/>
            <person name="Culley D."/>
            <person name="Daum C."/>
            <person name="Ezra D."/>
            <person name="Gonzalez J."/>
            <person name="Henrissat B."/>
            <person name="Kuo A."/>
            <person name="Liang C."/>
            <person name="Lipzen A."/>
            <person name="Lutzoni F."/>
            <person name="Magnuson J."/>
            <person name="Mondo S."/>
            <person name="Nolan M."/>
            <person name="Ohm R."/>
            <person name="Pangilinan J."/>
            <person name="Park H.-J."/>
            <person name="Ramirez L."/>
            <person name="Alfaro M."/>
            <person name="Sun H."/>
            <person name="Tritt A."/>
            <person name="Yoshinaga Y."/>
            <person name="Zwiers L.-H."/>
            <person name="Turgeon B."/>
            <person name="Goodwin S."/>
            <person name="Spatafora J."/>
            <person name="Crous P."/>
            <person name="Grigoriev I."/>
        </authorList>
    </citation>
    <scope>NUCLEOTIDE SEQUENCE</scope>
    <source>
        <strain evidence="1">CBS 122367</strain>
    </source>
</reference>
<evidence type="ECO:0000313" key="2">
    <source>
        <dbReference type="Proteomes" id="UP000799291"/>
    </source>
</evidence>
<dbReference type="AlphaFoldDB" id="A0A6G1JC41"/>
<organism evidence="1 2">
    <name type="scientific">Lentithecium fluviatile CBS 122367</name>
    <dbReference type="NCBI Taxonomy" id="1168545"/>
    <lineage>
        <taxon>Eukaryota</taxon>
        <taxon>Fungi</taxon>
        <taxon>Dikarya</taxon>
        <taxon>Ascomycota</taxon>
        <taxon>Pezizomycotina</taxon>
        <taxon>Dothideomycetes</taxon>
        <taxon>Pleosporomycetidae</taxon>
        <taxon>Pleosporales</taxon>
        <taxon>Massarineae</taxon>
        <taxon>Lentitheciaceae</taxon>
        <taxon>Lentithecium</taxon>
    </lineage>
</organism>
<accession>A0A6G1JC41</accession>
<dbReference type="Proteomes" id="UP000799291">
    <property type="component" value="Unassembled WGS sequence"/>
</dbReference>
<sequence length="143" mass="16684">MRILLFAYVHGDVNAWRITRILDRFDSCWGIEQMAGMLCMMLDGIDTLIRKNETIRARITPKIAESMTHLSVVAECLRQISLWMATAPFQAVGEDHKGCKDLLRYHGFKEFIIHQSFSTFPRLLFTTWSREANLTQYQRATIR</sequence>
<keyword evidence="2" id="KW-1185">Reference proteome</keyword>
<gene>
    <name evidence="1" type="ORF">K458DRAFT_385702</name>
</gene>
<proteinExistence type="predicted"/>
<protein>
    <submittedName>
        <fullName evidence="1">Uncharacterized protein</fullName>
    </submittedName>
</protein>